<comment type="caution">
    <text evidence="2">The sequence shown here is derived from an EMBL/GenBank/DDBJ whole genome shotgun (WGS) entry which is preliminary data.</text>
</comment>
<dbReference type="RefSeq" id="WP_406791868.1">
    <property type="nucleotide sequence ID" value="NZ_JBJHZX010000011.1"/>
</dbReference>
<feature type="coiled-coil region" evidence="1">
    <location>
        <begin position="26"/>
        <end position="53"/>
    </location>
</feature>
<keyword evidence="3" id="KW-1185">Reference proteome</keyword>
<name>A0ABW8SKL6_9CLOT</name>
<evidence type="ECO:0000313" key="3">
    <source>
        <dbReference type="Proteomes" id="UP001623660"/>
    </source>
</evidence>
<protein>
    <submittedName>
        <fullName evidence="2">Uncharacterized protein</fullName>
    </submittedName>
</protein>
<sequence>MWPIFTRQYIAELDGVKLDRLSPLERKRLEREVEEWKAKAEKAEKALAKINMISMGAIYNQEMD</sequence>
<accession>A0ABW8SKL6</accession>
<gene>
    <name evidence="2" type="ORF">ACJDU8_09305</name>
</gene>
<organism evidence="2 3">
    <name type="scientific">Candidatus Clostridium eludens</name>
    <dbReference type="NCBI Taxonomy" id="3381663"/>
    <lineage>
        <taxon>Bacteria</taxon>
        <taxon>Bacillati</taxon>
        <taxon>Bacillota</taxon>
        <taxon>Clostridia</taxon>
        <taxon>Eubacteriales</taxon>
        <taxon>Clostridiaceae</taxon>
        <taxon>Clostridium</taxon>
    </lineage>
</organism>
<dbReference type="Proteomes" id="UP001623660">
    <property type="component" value="Unassembled WGS sequence"/>
</dbReference>
<evidence type="ECO:0000256" key="1">
    <source>
        <dbReference type="SAM" id="Coils"/>
    </source>
</evidence>
<evidence type="ECO:0000313" key="2">
    <source>
        <dbReference type="EMBL" id="MFL0195756.1"/>
    </source>
</evidence>
<proteinExistence type="predicted"/>
<reference evidence="2 3" key="1">
    <citation type="submission" date="2024-11" db="EMBL/GenBank/DDBJ databases">
        <authorList>
            <person name="Heng Y.C."/>
            <person name="Lim A.C.H."/>
            <person name="Lee J.K.Y."/>
            <person name="Kittelmann S."/>
        </authorList>
    </citation>
    <scope>NUCLEOTIDE SEQUENCE [LARGE SCALE GENOMIC DNA]</scope>
    <source>
        <strain evidence="2 3">WILCCON 0269</strain>
    </source>
</reference>
<keyword evidence="1" id="KW-0175">Coiled coil</keyword>
<dbReference type="EMBL" id="JBJHZX010000011">
    <property type="protein sequence ID" value="MFL0195756.1"/>
    <property type="molecule type" value="Genomic_DNA"/>
</dbReference>